<dbReference type="InterPro" id="IPR000225">
    <property type="entry name" value="Armadillo"/>
</dbReference>
<comment type="caution">
    <text evidence="8">The sequence shown here is derived from an EMBL/GenBank/DDBJ whole genome shotgun (WGS) entry which is preliminary data.</text>
</comment>
<gene>
    <name evidence="8" type="ORF">CHS0354_028754</name>
</gene>
<protein>
    <submittedName>
        <fullName evidence="8">Uncharacterized protein</fullName>
    </submittedName>
</protein>
<feature type="region of interest" description="Disordered" evidence="7">
    <location>
        <begin position="169"/>
        <end position="264"/>
    </location>
</feature>
<organism evidence="8 9">
    <name type="scientific">Potamilus streckersoni</name>
    <dbReference type="NCBI Taxonomy" id="2493646"/>
    <lineage>
        <taxon>Eukaryota</taxon>
        <taxon>Metazoa</taxon>
        <taxon>Spiralia</taxon>
        <taxon>Lophotrochozoa</taxon>
        <taxon>Mollusca</taxon>
        <taxon>Bivalvia</taxon>
        <taxon>Autobranchia</taxon>
        <taxon>Heteroconchia</taxon>
        <taxon>Palaeoheterodonta</taxon>
        <taxon>Unionida</taxon>
        <taxon>Unionoidea</taxon>
        <taxon>Unionidae</taxon>
        <taxon>Ambleminae</taxon>
        <taxon>Lampsilini</taxon>
        <taxon>Potamilus</taxon>
    </lineage>
</organism>
<feature type="compositionally biased region" description="Pro residues" evidence="7">
    <location>
        <begin position="241"/>
        <end position="252"/>
    </location>
</feature>
<feature type="compositionally biased region" description="Polar residues" evidence="7">
    <location>
        <begin position="221"/>
        <end position="232"/>
    </location>
</feature>
<feature type="compositionally biased region" description="Basic and acidic residues" evidence="7">
    <location>
        <begin position="360"/>
        <end position="384"/>
    </location>
</feature>
<feature type="compositionally biased region" description="Basic and acidic residues" evidence="7">
    <location>
        <begin position="450"/>
        <end position="471"/>
    </location>
</feature>
<comment type="similarity">
    <text evidence="2">Belongs to the beta-catenin family.</text>
</comment>
<feature type="repeat" description="ARM" evidence="6">
    <location>
        <begin position="935"/>
        <end position="972"/>
    </location>
</feature>
<dbReference type="PANTHER" id="PTHR10372">
    <property type="entry name" value="PLAKOPHILLIN-RELATED"/>
    <property type="match status" value="1"/>
</dbReference>
<feature type="compositionally biased region" description="Basic and acidic residues" evidence="7">
    <location>
        <begin position="296"/>
        <end position="326"/>
    </location>
</feature>
<feature type="compositionally biased region" description="Low complexity" evidence="7">
    <location>
        <begin position="66"/>
        <end position="80"/>
    </location>
</feature>
<proteinExistence type="inferred from homology"/>
<feature type="compositionally biased region" description="Basic and acidic residues" evidence="7">
    <location>
        <begin position="575"/>
        <end position="585"/>
    </location>
</feature>
<feature type="region of interest" description="Disordered" evidence="7">
    <location>
        <begin position="834"/>
        <end position="879"/>
    </location>
</feature>
<feature type="compositionally biased region" description="Basic and acidic residues" evidence="7">
    <location>
        <begin position="401"/>
        <end position="431"/>
    </location>
</feature>
<feature type="compositionally biased region" description="Low complexity" evidence="7">
    <location>
        <begin position="1208"/>
        <end position="1217"/>
    </location>
</feature>
<dbReference type="SUPFAM" id="SSF48371">
    <property type="entry name" value="ARM repeat"/>
    <property type="match status" value="1"/>
</dbReference>
<keyword evidence="5" id="KW-0965">Cell junction</keyword>
<feature type="compositionally biased region" description="Polar residues" evidence="7">
    <location>
        <begin position="835"/>
        <end position="847"/>
    </location>
</feature>
<evidence type="ECO:0000256" key="2">
    <source>
        <dbReference type="ARBA" id="ARBA00005462"/>
    </source>
</evidence>
<feature type="repeat" description="ARM" evidence="6">
    <location>
        <begin position="683"/>
        <end position="726"/>
    </location>
</feature>
<evidence type="ECO:0000256" key="1">
    <source>
        <dbReference type="ARBA" id="ARBA00004282"/>
    </source>
</evidence>
<keyword evidence="4" id="KW-0130">Cell adhesion</keyword>
<dbReference type="GO" id="GO:0005737">
    <property type="term" value="C:cytoplasm"/>
    <property type="evidence" value="ECO:0007669"/>
    <property type="project" value="TreeGrafter"/>
</dbReference>
<evidence type="ECO:0000256" key="4">
    <source>
        <dbReference type="ARBA" id="ARBA00022889"/>
    </source>
</evidence>
<feature type="compositionally biased region" description="Polar residues" evidence="7">
    <location>
        <begin position="286"/>
        <end position="295"/>
    </location>
</feature>
<sequence length="1255" mass="140740">MPAGQYDDQNQQLYHHRDIYYHDRKATAKILKSVKDQEYKIEQLAREIEAERQTVTQQPEQSRVVSETSSTTSISSTEDTFQWGGPQTLPHNNHSYNTDNQSFGDQSKMSTHLLDSFMNELEKRGHPHFGEDNMNYLHEDSFGSPGGPYIPEHNSLNYQYTGGNINGGEGSIGFDHRTSPHSSRLSLQSAGSNRNLPRSQLAKVQNAHGSRSSLPHDSHPSDNYMSYSGQNRNYDDMRGSPLPPAGSPPPGPGEHIRSCNHEDDYPTSLARLGVDSYDNHLPLQSSNHIDSSFSHYNDRDGQYADDRYRVPPDDRYGDPSFDEGRYQGDPPPEDSFYRQSPMLDKRGPPLDRYMNPPFDEDPRGPHPDDRFVDPHSDLYRRPPLDDSYQGPPPNDSYQGPPHDDSYRDHQDDRYRGYPDDSFHGPPHDRSIENPPNDSFQDPPHGLYPDNHPHEQMEDPYKRGMDDHRHDGLPPVRADPFADDPFQMDGRAGPQRLEDPYNRGPSPGAGSDRMGPGIYRDRPQFDPRDSFDHLDNRPPYEQDSQQEYPDEKGRPPYYDDEIPRGEAHPVAAGPQDDYHSDGRHTPSTDGRTMKWRRPDLQEVIDYLSHPSDMIKANAAAYLQHLCFNDDDIKAKTRGLDGLPPLVELLNSEFPEVHKNACGALKNLSYGKNNDDNKRAIKNAGGIPALVRLLRKTQDEDVRDTVTGVLWNLSSLEDLKKPIIDDGLAVLVNVVIIPHSGYDKPGMTTVQGHEPFTTIFRNVTGVLRNVSSVGIEARRKLRECHGLVNSLIHTLQSANEQNNIDNKPVENCMCILRNLTYRIQEVEDPEFFKKRNATLQRQKQPSKENTGCFGGGKKKPQTKGKSPDTSQLPPPRLPPQASEYKGLWSANAVQQYLHLLTSSNPVTLEASCGALQNLAACDWQPAVEIRAIVRKEKGLPGLVDLLTYELDRVVCAAATALRNLSLDERNKELVGKYAMKQLISNLPQDNRQRETNDETVSAVLATLNEVIQYNQDFAKSFCQEDGVTRLMHIARNQSKFNYRTVKYAVAVLKALWKFKVLHSEFNRLGYTEKDFNVTITARPDGTGPSHSNFSTPYNTLSRPMASQGYDDTTLSSNRGLARNGGYSAFGKQDGYSGGSIGMIQGHSNPAMAPDQDHFIHGSRNRVDEIPMSDIGPGYAPIVERNHRVKPPVGGVPLLPNLPPSQPQPPLQSQSNMNSNEPLYAMVQKGSRRRPDDGGPPGYSLTQDGGQQGADSWV</sequence>
<feature type="compositionally biased region" description="Pro residues" evidence="7">
    <location>
        <begin position="1197"/>
        <end position="1207"/>
    </location>
</feature>
<dbReference type="EMBL" id="JAEAOA010001725">
    <property type="protein sequence ID" value="KAK3587381.1"/>
    <property type="molecule type" value="Genomic_DNA"/>
</dbReference>
<name>A0AAE0S8P1_9BIVA</name>
<feature type="compositionally biased region" description="Polar residues" evidence="7">
    <location>
        <begin position="53"/>
        <end position="65"/>
    </location>
</feature>
<dbReference type="SMART" id="SM00185">
    <property type="entry name" value="ARM"/>
    <property type="match status" value="7"/>
</dbReference>
<dbReference type="Gene3D" id="1.25.10.10">
    <property type="entry name" value="Leucine-rich Repeat Variant"/>
    <property type="match status" value="1"/>
</dbReference>
<reference evidence="8" key="1">
    <citation type="journal article" date="2021" name="Genome Biol. Evol.">
        <title>A High-Quality Reference Genome for a Parasitic Bivalve with Doubly Uniparental Inheritance (Bivalvia: Unionida).</title>
        <authorList>
            <person name="Smith C.H."/>
        </authorList>
    </citation>
    <scope>NUCLEOTIDE SEQUENCE</scope>
    <source>
        <strain evidence="8">CHS0354</strain>
    </source>
</reference>
<keyword evidence="9" id="KW-1185">Reference proteome</keyword>
<accession>A0AAE0S8P1</accession>
<feature type="region of interest" description="Disordered" evidence="7">
    <location>
        <begin position="286"/>
        <end position="592"/>
    </location>
</feature>
<evidence type="ECO:0000256" key="3">
    <source>
        <dbReference type="ARBA" id="ARBA00022737"/>
    </source>
</evidence>
<feature type="compositionally biased region" description="Basic and acidic residues" evidence="7">
    <location>
        <begin position="254"/>
        <end position="264"/>
    </location>
</feature>
<feature type="region of interest" description="Disordered" evidence="7">
    <location>
        <begin position="1188"/>
        <end position="1255"/>
    </location>
</feature>
<reference evidence="8" key="2">
    <citation type="journal article" date="2021" name="Genome Biol. Evol.">
        <title>Developing a high-quality reference genome for a parasitic bivalve with doubly uniparental inheritance (Bivalvia: Unionida).</title>
        <authorList>
            <person name="Smith C.H."/>
        </authorList>
    </citation>
    <scope>NUCLEOTIDE SEQUENCE</scope>
    <source>
        <strain evidence="8">CHS0354</strain>
        <tissue evidence="8">Mantle</tissue>
    </source>
</reference>
<dbReference type="GO" id="GO:0005912">
    <property type="term" value="C:adherens junction"/>
    <property type="evidence" value="ECO:0007669"/>
    <property type="project" value="TreeGrafter"/>
</dbReference>
<comment type="subcellular location">
    <subcellularLocation>
        <location evidence="1">Cell junction</location>
    </subcellularLocation>
</comment>
<dbReference type="AlphaFoldDB" id="A0AAE0S8P1"/>
<feature type="compositionally biased region" description="Polar residues" evidence="7">
    <location>
        <begin position="89"/>
        <end position="102"/>
    </location>
</feature>
<reference evidence="8" key="3">
    <citation type="submission" date="2023-05" db="EMBL/GenBank/DDBJ databases">
        <authorList>
            <person name="Smith C.H."/>
        </authorList>
    </citation>
    <scope>NUCLEOTIDE SEQUENCE</scope>
    <source>
        <strain evidence="8">CHS0354</strain>
        <tissue evidence="8">Mantle</tissue>
    </source>
</reference>
<evidence type="ECO:0000313" key="8">
    <source>
        <dbReference type="EMBL" id="KAK3587381.1"/>
    </source>
</evidence>
<evidence type="ECO:0000256" key="6">
    <source>
        <dbReference type="PROSITE-ProRule" id="PRU00259"/>
    </source>
</evidence>
<dbReference type="GO" id="GO:0098609">
    <property type="term" value="P:cell-cell adhesion"/>
    <property type="evidence" value="ECO:0007669"/>
    <property type="project" value="InterPro"/>
</dbReference>
<dbReference type="PANTHER" id="PTHR10372:SF27">
    <property type="entry name" value="ADHERENS JUNCTION PROTEIN P120"/>
    <property type="match status" value="1"/>
</dbReference>
<evidence type="ECO:0000313" key="9">
    <source>
        <dbReference type="Proteomes" id="UP001195483"/>
    </source>
</evidence>
<dbReference type="Pfam" id="PF00514">
    <property type="entry name" value="Arm"/>
    <property type="match status" value="4"/>
</dbReference>
<dbReference type="GO" id="GO:0005634">
    <property type="term" value="C:nucleus"/>
    <property type="evidence" value="ECO:0007669"/>
    <property type="project" value="TreeGrafter"/>
</dbReference>
<feature type="compositionally biased region" description="Basic and acidic residues" evidence="7">
    <location>
        <begin position="518"/>
        <end position="539"/>
    </location>
</feature>
<dbReference type="Proteomes" id="UP001195483">
    <property type="component" value="Unassembled WGS sequence"/>
</dbReference>
<feature type="compositionally biased region" description="Polar residues" evidence="7">
    <location>
        <begin position="180"/>
        <end position="198"/>
    </location>
</feature>
<dbReference type="InterPro" id="IPR028435">
    <property type="entry name" value="Plakophilin/d_Catenin"/>
</dbReference>
<dbReference type="InterPro" id="IPR016024">
    <property type="entry name" value="ARM-type_fold"/>
</dbReference>
<evidence type="ECO:0000256" key="5">
    <source>
        <dbReference type="ARBA" id="ARBA00022949"/>
    </source>
</evidence>
<feature type="region of interest" description="Disordered" evidence="7">
    <location>
        <begin position="51"/>
        <end position="102"/>
    </location>
</feature>
<feature type="repeat" description="ARM" evidence="6">
    <location>
        <begin position="639"/>
        <end position="684"/>
    </location>
</feature>
<dbReference type="InterPro" id="IPR011989">
    <property type="entry name" value="ARM-like"/>
</dbReference>
<dbReference type="GO" id="GO:0005886">
    <property type="term" value="C:plasma membrane"/>
    <property type="evidence" value="ECO:0007669"/>
    <property type="project" value="TreeGrafter"/>
</dbReference>
<dbReference type="PROSITE" id="PS50176">
    <property type="entry name" value="ARM_REPEAT"/>
    <property type="match status" value="3"/>
</dbReference>
<keyword evidence="3" id="KW-0677">Repeat</keyword>
<evidence type="ECO:0000256" key="7">
    <source>
        <dbReference type="SAM" id="MobiDB-lite"/>
    </source>
</evidence>